<feature type="compositionally biased region" description="Polar residues" evidence="3">
    <location>
        <begin position="741"/>
        <end position="770"/>
    </location>
</feature>
<feature type="compositionally biased region" description="Basic residues" evidence="3">
    <location>
        <begin position="674"/>
        <end position="686"/>
    </location>
</feature>
<dbReference type="STRING" id="576137.A0A1L7XAV8"/>
<dbReference type="Proteomes" id="UP000184330">
    <property type="component" value="Unassembled WGS sequence"/>
</dbReference>
<dbReference type="PANTHER" id="PTHR46771">
    <property type="entry name" value="DETERIN"/>
    <property type="match status" value="1"/>
</dbReference>
<feature type="compositionally biased region" description="Pro residues" evidence="3">
    <location>
        <begin position="727"/>
        <end position="736"/>
    </location>
</feature>
<keyword evidence="1" id="KW-0479">Metal-binding</keyword>
<evidence type="ECO:0008006" key="6">
    <source>
        <dbReference type="Google" id="ProtNLM"/>
    </source>
</evidence>
<feature type="compositionally biased region" description="Acidic residues" evidence="3">
    <location>
        <begin position="438"/>
        <end position="448"/>
    </location>
</feature>
<feature type="compositionally biased region" description="Polar residues" evidence="3">
    <location>
        <begin position="558"/>
        <end position="575"/>
    </location>
</feature>
<feature type="compositionally biased region" description="Basic residues" evidence="3">
    <location>
        <begin position="520"/>
        <end position="534"/>
    </location>
</feature>
<accession>A0A1L7XAV8</accession>
<dbReference type="InterPro" id="IPR001370">
    <property type="entry name" value="BIR_rpt"/>
</dbReference>
<dbReference type="PANTHER" id="PTHR46771:SF5">
    <property type="entry name" value="DETERIN"/>
    <property type="match status" value="1"/>
</dbReference>
<feature type="compositionally biased region" description="Basic residues" evidence="3">
    <location>
        <begin position="214"/>
        <end position="224"/>
    </location>
</feature>
<feature type="compositionally biased region" description="Basic and acidic residues" evidence="3">
    <location>
        <begin position="600"/>
        <end position="609"/>
    </location>
</feature>
<feature type="compositionally biased region" description="Basic and acidic residues" evidence="3">
    <location>
        <begin position="474"/>
        <end position="493"/>
    </location>
</feature>
<evidence type="ECO:0000256" key="3">
    <source>
        <dbReference type="SAM" id="MobiDB-lite"/>
    </source>
</evidence>
<feature type="compositionally biased region" description="Basic residues" evidence="3">
    <location>
        <begin position="459"/>
        <end position="471"/>
    </location>
</feature>
<dbReference type="SUPFAM" id="SSF57924">
    <property type="entry name" value="Inhibitor of apoptosis (IAP) repeat"/>
    <property type="match status" value="2"/>
</dbReference>
<dbReference type="SMART" id="SM00238">
    <property type="entry name" value="BIR"/>
    <property type="match status" value="2"/>
</dbReference>
<feature type="compositionally biased region" description="Acidic residues" evidence="3">
    <location>
        <begin position="289"/>
        <end position="299"/>
    </location>
</feature>
<dbReference type="Pfam" id="PF00653">
    <property type="entry name" value="BIR"/>
    <property type="match status" value="2"/>
</dbReference>
<feature type="compositionally biased region" description="Polar residues" evidence="3">
    <location>
        <begin position="538"/>
        <end position="548"/>
    </location>
</feature>
<evidence type="ECO:0000256" key="2">
    <source>
        <dbReference type="ARBA" id="ARBA00022833"/>
    </source>
</evidence>
<dbReference type="AlphaFoldDB" id="A0A1L7XAV8"/>
<name>A0A1L7XAV8_9HELO</name>
<dbReference type="GO" id="GO:0046872">
    <property type="term" value="F:metal ion binding"/>
    <property type="evidence" value="ECO:0007669"/>
    <property type="project" value="UniProtKB-KW"/>
</dbReference>
<dbReference type="EMBL" id="FJOG01000020">
    <property type="protein sequence ID" value="CZR62163.1"/>
    <property type="molecule type" value="Genomic_DNA"/>
</dbReference>
<evidence type="ECO:0000313" key="5">
    <source>
        <dbReference type="Proteomes" id="UP000184330"/>
    </source>
</evidence>
<feature type="compositionally biased region" description="Polar residues" evidence="3">
    <location>
        <begin position="226"/>
        <end position="236"/>
    </location>
</feature>
<feature type="region of interest" description="Disordered" evidence="3">
    <location>
        <begin position="648"/>
        <end position="791"/>
    </location>
</feature>
<proteinExistence type="predicted"/>
<keyword evidence="2" id="KW-0862">Zinc</keyword>
<sequence length="891" mass="97031">MSVSAIADQFFTHESRLASFHVVHQLAKRRASNASTKGTKTIKWPHKFLSGEELAKAGFFYHPTTNNPDNVACFLCHRNLDGWEEGDDPLAEHAKHAPNCGWATTALIERGDEELSQQYPASSAMIEARKATFSDKWPHESKKGWKCKTKQMVDSGWKYTPTPESDDMATCVYCALALDGWEPSDKPMDEHFNRSSQCAFFTLINNYKQSPAVKRTKGKGRASKASRLSTQSQFTVASEAPSISDLPAEDEDSILTTATNATATRGKKMAKGKKAAPAKKTRAKKGEPVEVEAAPELEDNEVKVEVAPKPTRGRKRKSDETIEPAASVEEMAPPPKRRATRTRASTAMDDSIISTAESTKPAGRKGRVSRKVSAASVAPMRAAVPDDDEIDRALESDLARSLTDNEEEMTPPEVPEKDRGHNANHAMFDPEPMQIDEAVIDAELEAMEQESKPLPKAKGAAKVKQPRKVSAKQRAAEKKAQAEAEAEAERLAADEASQQIAAELEHSISMQQSSPVIAPKKQRASTRQPPRKLPGRTTRGSAMSNNDNDVLMTEDGSVLQNEDSGNETDASNSTVVRGGSTRRGSTMKKGKGAKKGPSRNIEEIVHKPQVEVPESPVIEDLAPSNEGKQVAIHGEEVTYTEEIYYAQNAAPEPEPKPMEEDPVPEPVHEPVKAKATKARGRPRKISAQREPLPLILTKSVNSKPVEEPVEEPAPVEARATMPGAMPSSPPRSPTPPAKEATPSQSPQSSDAENHPPSSKPSAATKKTVTPHSGARRIPLGDATPGMMSPSKRNVLAGLQSNAPWTAVDLDIVFMKSPTDENTANLFGSAIEKAKNGEITSPEKRMTVEEWIKHNAEMAEEKLKGECERMVGIFEREGMRAMQALEGVECLE</sequence>
<feature type="compositionally biased region" description="Basic residues" evidence="3">
    <location>
        <begin position="265"/>
        <end position="283"/>
    </location>
</feature>
<dbReference type="Gene3D" id="1.10.1170.10">
    <property type="entry name" value="Inhibitor Of Apoptosis Protein (2mihbC-IAP-1), Chain A"/>
    <property type="match status" value="2"/>
</dbReference>
<evidence type="ECO:0000256" key="1">
    <source>
        <dbReference type="ARBA" id="ARBA00022723"/>
    </source>
</evidence>
<dbReference type="OrthoDB" id="2196114at2759"/>
<dbReference type="InterPro" id="IPR051190">
    <property type="entry name" value="Baculoviral_IAP"/>
</dbReference>
<feature type="compositionally biased region" description="Basic residues" evidence="3">
    <location>
        <begin position="585"/>
        <end position="597"/>
    </location>
</feature>
<gene>
    <name evidence="4" type="ORF">PAC_12060</name>
</gene>
<protein>
    <recommendedName>
        <fullName evidence="6">BIR-domain-containing protein</fullName>
    </recommendedName>
</protein>
<reference evidence="4 5" key="1">
    <citation type="submission" date="2016-03" db="EMBL/GenBank/DDBJ databases">
        <authorList>
            <person name="Ploux O."/>
        </authorList>
    </citation>
    <scope>NUCLEOTIDE SEQUENCE [LARGE SCALE GENOMIC DNA]</scope>
    <source>
        <strain evidence="4 5">UAMH 11012</strain>
    </source>
</reference>
<evidence type="ECO:0000313" key="4">
    <source>
        <dbReference type="EMBL" id="CZR62163.1"/>
    </source>
</evidence>
<feature type="region of interest" description="Disordered" evidence="3">
    <location>
        <begin position="211"/>
        <end position="616"/>
    </location>
</feature>
<dbReference type="CDD" id="cd00022">
    <property type="entry name" value="BIR"/>
    <property type="match status" value="2"/>
</dbReference>
<organism evidence="4 5">
    <name type="scientific">Phialocephala subalpina</name>
    <dbReference type="NCBI Taxonomy" id="576137"/>
    <lineage>
        <taxon>Eukaryota</taxon>
        <taxon>Fungi</taxon>
        <taxon>Dikarya</taxon>
        <taxon>Ascomycota</taxon>
        <taxon>Pezizomycotina</taxon>
        <taxon>Leotiomycetes</taxon>
        <taxon>Helotiales</taxon>
        <taxon>Mollisiaceae</taxon>
        <taxon>Phialocephala</taxon>
        <taxon>Phialocephala fortinii species complex</taxon>
    </lineage>
</organism>
<keyword evidence="5" id="KW-1185">Reference proteome</keyword>
<dbReference type="PROSITE" id="PS50143">
    <property type="entry name" value="BIR_REPEAT_2"/>
    <property type="match status" value="2"/>
</dbReference>